<dbReference type="InterPro" id="IPR052186">
    <property type="entry name" value="Hydantoin_racemase-like"/>
</dbReference>
<dbReference type="EMBL" id="CP004393">
    <property type="protein sequence ID" value="AJE47038.1"/>
    <property type="molecule type" value="Genomic_DNA"/>
</dbReference>
<dbReference type="KEGG" id="cid:P73_2323"/>
<dbReference type="HOGENOM" id="CLU_053002_0_0_5"/>
<dbReference type="InterPro" id="IPR015942">
    <property type="entry name" value="Asp/Glu/hydantoin_racemase"/>
</dbReference>
<accession>A0A0B5DUB3</accession>
<evidence type="ECO:0000313" key="3">
    <source>
        <dbReference type="Proteomes" id="UP000031521"/>
    </source>
</evidence>
<dbReference type="Pfam" id="PF01177">
    <property type="entry name" value="Asp_Glu_race"/>
    <property type="match status" value="1"/>
</dbReference>
<dbReference type="Gene3D" id="3.40.50.12500">
    <property type="match status" value="1"/>
</dbReference>
<dbReference type="STRING" id="1208324.P73_2323"/>
<dbReference type="Proteomes" id="UP000031521">
    <property type="component" value="Chromosome"/>
</dbReference>
<dbReference type="PANTHER" id="PTHR28047:SF5">
    <property type="entry name" value="PROTEIN DCG1"/>
    <property type="match status" value="1"/>
</dbReference>
<reference evidence="2 3" key="1">
    <citation type="journal article" date="2014" name="Int. J. Syst. Evol. Microbiol.">
        <title>Celeribacter indicus sp. nov., a polycyclic aromatic hydrocarbon-degrading bacterium from deep-sea sediment and reclassification of Huaishuia halophila as Celeribacter halophilus comb. nov.</title>
        <authorList>
            <person name="Lai Q."/>
            <person name="Cao J."/>
            <person name="Yuan J."/>
            <person name="Li F."/>
            <person name="Shao Z."/>
        </authorList>
    </citation>
    <scope>NUCLEOTIDE SEQUENCE [LARGE SCALE GENOMIC DNA]</scope>
    <source>
        <strain evidence="2">P73</strain>
    </source>
</reference>
<dbReference type="AlphaFoldDB" id="A0A0B5DUB3"/>
<dbReference type="GO" id="GO:0047661">
    <property type="term" value="F:amino-acid racemase activity"/>
    <property type="evidence" value="ECO:0007669"/>
    <property type="project" value="InterPro"/>
</dbReference>
<protein>
    <submittedName>
        <fullName evidence="2">Asp/Glu racemase</fullName>
    </submittedName>
</protein>
<keyword evidence="3" id="KW-1185">Reference proteome</keyword>
<dbReference type="InterPro" id="IPR053714">
    <property type="entry name" value="Iso_Racemase_Enz_sf"/>
</dbReference>
<evidence type="ECO:0000313" key="2">
    <source>
        <dbReference type="EMBL" id="AJE47038.1"/>
    </source>
</evidence>
<evidence type="ECO:0000256" key="1">
    <source>
        <dbReference type="ARBA" id="ARBA00038414"/>
    </source>
</evidence>
<gene>
    <name evidence="2" type="ORF">P73_2323</name>
</gene>
<name>A0A0B5DUB3_9RHOB</name>
<dbReference type="PANTHER" id="PTHR28047">
    <property type="entry name" value="PROTEIN DCG1"/>
    <property type="match status" value="1"/>
</dbReference>
<organism evidence="2 3">
    <name type="scientific">Celeribacter indicus</name>
    <dbReference type="NCBI Taxonomy" id="1208324"/>
    <lineage>
        <taxon>Bacteria</taxon>
        <taxon>Pseudomonadati</taxon>
        <taxon>Pseudomonadota</taxon>
        <taxon>Alphaproteobacteria</taxon>
        <taxon>Rhodobacterales</taxon>
        <taxon>Roseobacteraceae</taxon>
        <taxon>Celeribacter</taxon>
    </lineage>
</organism>
<proteinExistence type="inferred from homology"/>
<dbReference type="RefSeq" id="WP_043869693.1">
    <property type="nucleotide sequence ID" value="NZ_CP004393.1"/>
</dbReference>
<comment type="similarity">
    <text evidence="1">Belongs to the HyuE racemase family.</text>
</comment>
<sequence length="254" mass="26682">MERQVHVRVVSPITTLGFRRKDTLKSLEAPGLTVSATQISRGPGSIESEYETAMAVPDTVVRIVEAEREGVDACIIDCMGDPGLRAAREAVTIPVLGPCQTGLHVAAMLGQKFSVLTVLPRLIPQFENAAALAGLPSRLASVRSLDIPVLSLEDDLAATQSALVDEAQRAVEQDGAHAVVFGCTGLMGCAAGLRAGLLARGIDIPVIDPIPTAVNIAVALVRSDLSHSTLTFPLPPVKPMPGYDMPDLHTKAAE</sequence>
<dbReference type="OrthoDB" id="9791723at2"/>